<protein>
    <submittedName>
        <fullName evidence="2">Uncharacterized protein</fullName>
    </submittedName>
</protein>
<evidence type="ECO:0000256" key="1">
    <source>
        <dbReference type="SAM" id="MobiDB-lite"/>
    </source>
</evidence>
<reference evidence="2 3" key="1">
    <citation type="submission" date="2019-06" db="EMBL/GenBank/DDBJ databases">
        <title>Sequencing the genomes of 1000 actinobacteria strains.</title>
        <authorList>
            <person name="Klenk H.-P."/>
        </authorList>
    </citation>
    <scope>NUCLEOTIDE SEQUENCE [LARGE SCALE GENOMIC DNA]</scope>
    <source>
        <strain evidence="2 3">DSM 42059</strain>
    </source>
</reference>
<dbReference type="EMBL" id="VIWW01000001">
    <property type="protein sequence ID" value="TWG05127.1"/>
    <property type="molecule type" value="Genomic_DNA"/>
</dbReference>
<dbReference type="Proteomes" id="UP000318186">
    <property type="component" value="Unassembled WGS sequence"/>
</dbReference>
<evidence type="ECO:0000313" key="2">
    <source>
        <dbReference type="EMBL" id="TWG05127.1"/>
    </source>
</evidence>
<feature type="compositionally biased region" description="Low complexity" evidence="1">
    <location>
        <begin position="49"/>
        <end position="62"/>
    </location>
</feature>
<dbReference type="RefSeq" id="WP_145765113.1">
    <property type="nucleotide sequence ID" value="NZ_VIWW01000001.1"/>
</dbReference>
<comment type="caution">
    <text evidence="2">The sequence shown here is derived from an EMBL/GenBank/DDBJ whole genome shotgun (WGS) entry which is preliminary data.</text>
</comment>
<dbReference type="AlphaFoldDB" id="A0A561V0K3"/>
<gene>
    <name evidence="2" type="ORF">FHX80_113603</name>
</gene>
<evidence type="ECO:0000313" key="3">
    <source>
        <dbReference type="Proteomes" id="UP000318186"/>
    </source>
</evidence>
<proteinExistence type="predicted"/>
<name>A0A561V0K3_9ACTN</name>
<organism evidence="2 3">
    <name type="scientific">Streptomyces brevispora</name>
    <dbReference type="NCBI Taxonomy" id="887462"/>
    <lineage>
        <taxon>Bacteria</taxon>
        <taxon>Bacillati</taxon>
        <taxon>Actinomycetota</taxon>
        <taxon>Actinomycetes</taxon>
        <taxon>Kitasatosporales</taxon>
        <taxon>Streptomycetaceae</taxon>
        <taxon>Streptomyces</taxon>
    </lineage>
</organism>
<accession>A0A561V0K3</accession>
<sequence>MPTSEREVRPPRAVTMSELLAAGAAANAVSTPPEAERPAVGCVPPRPSGTPTTSGTSSRSGA</sequence>
<feature type="region of interest" description="Disordered" evidence="1">
    <location>
        <begin position="24"/>
        <end position="62"/>
    </location>
</feature>